<dbReference type="AlphaFoldDB" id="A0AAD6VVN2"/>
<protein>
    <submittedName>
        <fullName evidence="2">Uncharacterized protein</fullName>
    </submittedName>
</protein>
<accession>A0AAD6VVN2</accession>
<reference evidence="2" key="1">
    <citation type="journal article" date="2023" name="Mol. Ecol. Resour.">
        <title>Chromosome-level genome assembly of a triploid poplar Populus alba 'Berolinensis'.</title>
        <authorList>
            <person name="Chen S."/>
            <person name="Yu Y."/>
            <person name="Wang X."/>
            <person name="Wang S."/>
            <person name="Zhang T."/>
            <person name="Zhou Y."/>
            <person name="He R."/>
            <person name="Meng N."/>
            <person name="Wang Y."/>
            <person name="Liu W."/>
            <person name="Liu Z."/>
            <person name="Liu J."/>
            <person name="Guo Q."/>
            <person name="Huang H."/>
            <person name="Sederoff R.R."/>
            <person name="Wang G."/>
            <person name="Qu G."/>
            <person name="Chen S."/>
        </authorList>
    </citation>
    <scope>NUCLEOTIDE SEQUENCE</scope>
    <source>
        <strain evidence="2">SC-2020</strain>
    </source>
</reference>
<evidence type="ECO:0000313" key="3">
    <source>
        <dbReference type="Proteomes" id="UP001164929"/>
    </source>
</evidence>
<organism evidence="2 3">
    <name type="scientific">Populus alba x Populus x berolinensis</name>
    <dbReference type="NCBI Taxonomy" id="444605"/>
    <lineage>
        <taxon>Eukaryota</taxon>
        <taxon>Viridiplantae</taxon>
        <taxon>Streptophyta</taxon>
        <taxon>Embryophyta</taxon>
        <taxon>Tracheophyta</taxon>
        <taxon>Spermatophyta</taxon>
        <taxon>Magnoliopsida</taxon>
        <taxon>eudicotyledons</taxon>
        <taxon>Gunneridae</taxon>
        <taxon>Pentapetalae</taxon>
        <taxon>rosids</taxon>
        <taxon>fabids</taxon>
        <taxon>Malpighiales</taxon>
        <taxon>Salicaceae</taxon>
        <taxon>Saliceae</taxon>
        <taxon>Populus</taxon>
    </lineage>
</organism>
<dbReference type="Proteomes" id="UP001164929">
    <property type="component" value="Chromosome 7"/>
</dbReference>
<evidence type="ECO:0000313" key="2">
    <source>
        <dbReference type="EMBL" id="KAJ6990031.1"/>
    </source>
</evidence>
<dbReference type="EMBL" id="JAQIZT010000007">
    <property type="protein sequence ID" value="KAJ6990031.1"/>
    <property type="molecule type" value="Genomic_DNA"/>
</dbReference>
<feature type="region of interest" description="Disordered" evidence="1">
    <location>
        <begin position="257"/>
        <end position="280"/>
    </location>
</feature>
<name>A0AAD6VVN2_9ROSI</name>
<gene>
    <name evidence="2" type="ORF">NC653_018527</name>
</gene>
<sequence>MGLLHFGGGGEGSGDRRLRDKEGCLVHGGGRGGEGEIGVLLQHGRKMCTRLCSGLWLLLWRSGLVWRSSRGTSLNMTVIKGGGGGRDRGREDSFLECAVDSVDLRSEKSVEFRIFFQLNTVDDIFTKISYWRDLSKKLFKSTHITKIVKAKEYGSPITTAHKLRAAAHGAMRHEGGFEASAQRAIRGFYTSKLNDSMICVGHESSKSLKVFTDPPHDCTKQRHKYKRKSKITGIQFVRLKAWPKLYQLQASYNHNSKFPPTQHKDTHAPRISSGTNSTSSPTKYQLMATLNKFSAGKYFAQEKEASAELSKQNKLAKVCIKG</sequence>
<keyword evidence="3" id="KW-1185">Reference proteome</keyword>
<comment type="caution">
    <text evidence="2">The sequence shown here is derived from an EMBL/GenBank/DDBJ whole genome shotgun (WGS) entry which is preliminary data.</text>
</comment>
<proteinExistence type="predicted"/>
<evidence type="ECO:0000256" key="1">
    <source>
        <dbReference type="SAM" id="MobiDB-lite"/>
    </source>
</evidence>